<evidence type="ECO:0000259" key="6">
    <source>
        <dbReference type="Pfam" id="PF07715"/>
    </source>
</evidence>
<reference evidence="7 8" key="2">
    <citation type="submission" date="2018-05" db="EMBL/GenBank/DDBJ databases">
        <authorList>
            <person name="Lanie J.A."/>
            <person name="Ng W.-L."/>
            <person name="Kazmierczak K.M."/>
            <person name="Andrzejewski T.M."/>
            <person name="Davidsen T.M."/>
            <person name="Wayne K.J."/>
            <person name="Tettelin H."/>
            <person name="Glass J.I."/>
            <person name="Rusch D."/>
            <person name="Podicherti R."/>
            <person name="Tsui H.-C.T."/>
            <person name="Winkler M.E."/>
        </authorList>
    </citation>
    <scope>NUCLEOTIDE SEQUENCE [LARGE SCALE GENOMIC DNA]</scope>
    <source>
        <strain evidence="7 8">C305</strain>
    </source>
</reference>
<evidence type="ECO:0000256" key="3">
    <source>
        <dbReference type="ARBA" id="ARBA00023237"/>
    </source>
</evidence>
<dbReference type="PANTHER" id="PTHR40980">
    <property type="entry name" value="PLUG DOMAIN-CONTAINING PROTEIN"/>
    <property type="match status" value="1"/>
</dbReference>
<dbReference type="InterPro" id="IPR012910">
    <property type="entry name" value="Plug_dom"/>
</dbReference>
<dbReference type="Pfam" id="PF13715">
    <property type="entry name" value="CarbopepD_reg_2"/>
    <property type="match status" value="1"/>
</dbReference>
<feature type="domain" description="TonB-dependent receptor plug" evidence="6">
    <location>
        <begin position="134"/>
        <end position="233"/>
    </location>
</feature>
<evidence type="ECO:0000313" key="7">
    <source>
        <dbReference type="EMBL" id="PWH85512.1"/>
    </source>
</evidence>
<dbReference type="Pfam" id="PF07715">
    <property type="entry name" value="Plug"/>
    <property type="match status" value="1"/>
</dbReference>
<dbReference type="PANTHER" id="PTHR40980:SF4">
    <property type="entry name" value="TONB-DEPENDENT RECEPTOR-LIKE BETA-BARREL DOMAIN-CONTAINING PROTEIN"/>
    <property type="match status" value="1"/>
</dbReference>
<keyword evidence="8" id="KW-1185">Reference proteome</keyword>
<dbReference type="InterPro" id="IPR008969">
    <property type="entry name" value="CarboxyPept-like_regulatory"/>
</dbReference>
<keyword evidence="3" id="KW-0998">Cell outer membrane</keyword>
<dbReference type="GO" id="GO:0009279">
    <property type="term" value="C:cell outer membrane"/>
    <property type="evidence" value="ECO:0007669"/>
    <property type="project" value="UniProtKB-SubCell"/>
</dbReference>
<dbReference type="EMBL" id="QFRJ01000006">
    <property type="protein sequence ID" value="PWH85512.1"/>
    <property type="molecule type" value="Genomic_DNA"/>
</dbReference>
<dbReference type="SUPFAM" id="SSF56935">
    <property type="entry name" value="Porins"/>
    <property type="match status" value="1"/>
</dbReference>
<keyword evidence="2 4" id="KW-0472">Membrane</keyword>
<evidence type="ECO:0000313" key="8">
    <source>
        <dbReference type="Proteomes" id="UP000245370"/>
    </source>
</evidence>
<dbReference type="InterPro" id="IPR036942">
    <property type="entry name" value="Beta-barrel_TonB_sf"/>
</dbReference>
<sequence length="966" mass="107892">MIFMKLHLLFITFIFVGTSFVMNAQQGFITGQITDGTTGELLPGVRVMVKNHKIGAYSDLDGGISIAVEQGIYDLQVTYMGYDTLIVNAIEVKPEQTTALDLLQIQSEASDFEEVVISANRKTNTENAILSLKQKSSNMIDGMSSAKFKKTGDSDAGAAMRRIPGVSLSDGKYIFIRGIGDRYSKTLLNGLEVPGLDPDRNTVQMDIFPTKMIDNIVVYKSASADLPADFTGGLIDISLNSAATESTRSIAMSTAFNPNYHFKDNYLTYEKSGADALAFGKNSREIPAENNIPFFAETIANPDGAKAKRYQQILGSFDPTLAAMESNSLMDMGIDANVGDLFKKKGYTIGYNFNVSYKNETKFYEDALFSRYGLSNDRNETSMEMREIQEGNYGENNVLLSGMLGLTLNTAKSKYNFNLLHLQNGTSTAGIFDYDKTDQGAVFSGFQHNLEYAERALSTVIVSGSHKLTNKNLELDWASSTSLSSIDNPDIRFTRYEERNDGSFNIGTESGFPERIWRELDEINTSAKVDLKKNLKLFGNEAQFKIGAMQSYKKREFKIRSFSINVRNVELTGDPNELFAEENLWPYNGDISKGTTFETPFIPVNPNQFESSVSSTGFYGLTEISPVKQLKIILGLRTEIYSQRYTGRDQLGTNVLNDDVVLEELGLFPSMNLVYSVSEKQNIRISYGKTTARPSFKELSYSEILDPITGRTFIGGLFRDANDVSGVEYWDGNLQSTSIHNFDLRWEMFHGRGQTFSISGFYKMFENPIEVVQFATQSGAFQPRNVGDGTVLGLEFEARQLLGFLSKNLDNFAFAMNVTLTQSQIELSSTEYESRVNNARAGQEIEEYRDMAGQAPWIVNGGIEYTGETGFGENLNIGVYYNVQGETLLFSGITDRPDIYTVPFHGVNMNISKRFGKKDQFNAGIMFKNILNSKKEAVFKSFEAEDEHFFSLRQGTTMSLKMSWNF</sequence>
<evidence type="ECO:0008006" key="9">
    <source>
        <dbReference type="Google" id="ProtNLM"/>
    </source>
</evidence>
<dbReference type="Gene3D" id="2.40.170.20">
    <property type="entry name" value="TonB-dependent receptor, beta-barrel domain"/>
    <property type="match status" value="1"/>
</dbReference>
<evidence type="ECO:0000259" key="5">
    <source>
        <dbReference type="Pfam" id="PF00593"/>
    </source>
</evidence>
<organism evidence="7 8">
    <name type="scientific">Brumimicrobium oceani</name>
    <dbReference type="NCBI Taxonomy" id="2100725"/>
    <lineage>
        <taxon>Bacteria</taxon>
        <taxon>Pseudomonadati</taxon>
        <taxon>Bacteroidota</taxon>
        <taxon>Flavobacteriia</taxon>
        <taxon>Flavobacteriales</taxon>
        <taxon>Crocinitomicaceae</taxon>
        <taxon>Brumimicrobium</taxon>
    </lineage>
</organism>
<dbReference type="InterPro" id="IPR037066">
    <property type="entry name" value="Plug_dom_sf"/>
</dbReference>
<dbReference type="SUPFAM" id="SSF49464">
    <property type="entry name" value="Carboxypeptidase regulatory domain-like"/>
    <property type="match status" value="1"/>
</dbReference>
<evidence type="ECO:0000256" key="2">
    <source>
        <dbReference type="ARBA" id="ARBA00023136"/>
    </source>
</evidence>
<comment type="subcellular location">
    <subcellularLocation>
        <location evidence="1 4">Cell outer membrane</location>
    </subcellularLocation>
</comment>
<gene>
    <name evidence="7" type="ORF">DIT68_09675</name>
</gene>
<name>A0A2U2XCJ3_9FLAO</name>
<comment type="similarity">
    <text evidence="4">Belongs to the TonB-dependent receptor family.</text>
</comment>
<protein>
    <recommendedName>
        <fullName evidence="9">TonB-dependent receptor</fullName>
    </recommendedName>
</protein>
<evidence type="ECO:0000256" key="4">
    <source>
        <dbReference type="RuleBase" id="RU003357"/>
    </source>
</evidence>
<feature type="domain" description="TonB-dependent receptor-like beta-barrel" evidence="5">
    <location>
        <begin position="423"/>
        <end position="918"/>
    </location>
</feature>
<accession>A0A2U2XCJ3</accession>
<dbReference type="InterPro" id="IPR000531">
    <property type="entry name" value="Beta-barrel_TonB"/>
</dbReference>
<keyword evidence="4" id="KW-0798">TonB box</keyword>
<dbReference type="Gene3D" id="2.170.130.10">
    <property type="entry name" value="TonB-dependent receptor, plug domain"/>
    <property type="match status" value="1"/>
</dbReference>
<dbReference type="AlphaFoldDB" id="A0A2U2XCJ3"/>
<dbReference type="Gene3D" id="2.60.40.1120">
    <property type="entry name" value="Carboxypeptidase-like, regulatory domain"/>
    <property type="match status" value="1"/>
</dbReference>
<evidence type="ECO:0000256" key="1">
    <source>
        <dbReference type="ARBA" id="ARBA00004442"/>
    </source>
</evidence>
<dbReference type="Proteomes" id="UP000245370">
    <property type="component" value="Unassembled WGS sequence"/>
</dbReference>
<reference evidence="7 8" key="1">
    <citation type="submission" date="2018-05" db="EMBL/GenBank/DDBJ databases">
        <title>Brumimicrobium oceani sp. nov., isolated from coastal sediment.</title>
        <authorList>
            <person name="Kou Y."/>
        </authorList>
    </citation>
    <scope>NUCLEOTIDE SEQUENCE [LARGE SCALE GENOMIC DNA]</scope>
    <source>
        <strain evidence="7 8">C305</strain>
    </source>
</reference>
<proteinExistence type="inferred from homology"/>
<comment type="caution">
    <text evidence="7">The sequence shown here is derived from an EMBL/GenBank/DDBJ whole genome shotgun (WGS) entry which is preliminary data.</text>
</comment>
<dbReference type="Pfam" id="PF00593">
    <property type="entry name" value="TonB_dep_Rec_b-barrel"/>
    <property type="match status" value="1"/>
</dbReference>